<dbReference type="EMBL" id="JNCA01000013">
    <property type="protein sequence ID" value="KDN55461.1"/>
    <property type="molecule type" value="Genomic_DNA"/>
</dbReference>
<feature type="domain" description="TonB-dependent receptor plug" evidence="9">
    <location>
        <begin position="120"/>
        <end position="224"/>
    </location>
</feature>
<dbReference type="RefSeq" id="WP_201448280.1">
    <property type="nucleotide sequence ID" value="NZ_JNCA01000013.1"/>
</dbReference>
<keyword evidence="2 7" id="KW-0813">Transport</keyword>
<dbReference type="PROSITE" id="PS52016">
    <property type="entry name" value="TONB_DEPENDENT_REC_3"/>
    <property type="match status" value="1"/>
</dbReference>
<sequence length="1073" mass="120639">MTIKKHIVSIMAALLLMLNSYAQERTTVTGVVRDNMGSIPSATVMVLNQNSSTTTDLDGKFSIKVSDPKTAVLVVKFIGMNDVNVPLKGRTSGIDVTMKESTSELNEVVVIGYGTQKRGNLTGAISSIKGADLAKIPTSSVAEALVGRLPGVQITSADGSPGAEIMIRIRGGGSVTQDNSPLILVDGFEVANLNDIPPTDIESVEVLKDAASTAIYGARGANGVVLVTTKKPQAGRISVNINTYMQMKTLANRMDVMDPYEFVMMQYEYERQRNSNPTAFFNRYGRANELYIYQGNKGIDWQDEIFGSNPIARYTDFNLSGGNEQTKYKFALVNQDQPGVLIGSGLRQTNLNLMLNTRLSDKFTFEFQTRLTNQVIDGSGTEGVSLLNALRQAPTLGLEDYMTLPVDNTYFDPEDYQPTVRFNPIQEAEKNYRKRNTRTFNTVGALTWNIAQGLSLRSMFGYEYKYSEDGRFWGTDTGTANANNNQPVVLWEMGQSPRWQLSNVLNYSFKIKTVHDFQMMLGQEMKNQEDISKYYRSRYFPEDISGPKALNNLALGTPYENGSSAGSPNRISSFFGRVNYGFDDRYLATFTVRTDGSTKFGPNNRWGVFPAAAFAWRISNENFLKDNKTISNLKLRLSYGLAGNDRISGDLYAKYYGVSRNRSVGWGEVDHYYYNFYNTNFLSNPDVKWETTYTRNLGIDFGFFKDRITGNIELYKNTVKDLLVPSDIPGSSGFTKIMKNVGQTSNKGVELAINASVVQKKDWQLDLLFNIGFNRNRIDKLASGEQEWILSSGWAGTQLLNDDDYRARVGGQKGLIYGFVNDGFYTMDDFESFDPITRSWKLKEGIADSRNLSDVPRPGNAKFKKLTPIDLSDPNTFVIGDQDRQVIGNTNPKYSGGFGLNTTWKNFDLSAFFNFIVGFDVFNANKVSMTNWYQNNQNNLGMEVSLENRWRNYDDMGNEIRYQPELLAQFNQNATMWNPTSIGRPIAMSYAVEDGTFLRLNNLTIGYTIPQDITRKFGINRVRFYTTGSNLFIWTNYSGYDPEVNLERGLTPNIDYNAYPRTRNYTFGVQLSF</sequence>
<dbReference type="STRING" id="1492738.FEM21_13440"/>
<dbReference type="InterPro" id="IPR023996">
    <property type="entry name" value="TonB-dep_OMP_SusC/RagA"/>
</dbReference>
<gene>
    <name evidence="10" type="ORF">FEM21_13440</name>
</gene>
<evidence type="ECO:0000256" key="7">
    <source>
        <dbReference type="PROSITE-ProRule" id="PRU01360"/>
    </source>
</evidence>
<dbReference type="Proteomes" id="UP000027064">
    <property type="component" value="Unassembled WGS sequence"/>
</dbReference>
<evidence type="ECO:0000256" key="1">
    <source>
        <dbReference type="ARBA" id="ARBA00004571"/>
    </source>
</evidence>
<dbReference type="Gene3D" id="2.60.40.1120">
    <property type="entry name" value="Carboxypeptidase-like, regulatory domain"/>
    <property type="match status" value="1"/>
</dbReference>
<feature type="chain" id="PRO_5001633100" evidence="8">
    <location>
        <begin position="23"/>
        <end position="1073"/>
    </location>
</feature>
<comment type="similarity">
    <text evidence="7">Belongs to the TonB-dependent receptor family.</text>
</comment>
<dbReference type="InterPro" id="IPR036942">
    <property type="entry name" value="Beta-barrel_TonB_sf"/>
</dbReference>
<evidence type="ECO:0000313" key="10">
    <source>
        <dbReference type="EMBL" id="KDN55461.1"/>
    </source>
</evidence>
<dbReference type="InterPro" id="IPR023997">
    <property type="entry name" value="TonB-dep_OMP_SusC/RagA_CS"/>
</dbReference>
<dbReference type="InterPro" id="IPR012910">
    <property type="entry name" value="Plug_dom"/>
</dbReference>
<accession>A0A066WNP9</accession>
<evidence type="ECO:0000256" key="3">
    <source>
        <dbReference type="ARBA" id="ARBA00022452"/>
    </source>
</evidence>
<dbReference type="Pfam" id="PF13715">
    <property type="entry name" value="CarbopepD_reg_2"/>
    <property type="match status" value="1"/>
</dbReference>
<dbReference type="AlphaFoldDB" id="A0A066WNP9"/>
<dbReference type="Gene3D" id="2.40.170.20">
    <property type="entry name" value="TonB-dependent receptor, beta-barrel domain"/>
    <property type="match status" value="1"/>
</dbReference>
<dbReference type="PATRIC" id="fig|1492738.3.peg.1336"/>
<dbReference type="InterPro" id="IPR037066">
    <property type="entry name" value="Plug_dom_sf"/>
</dbReference>
<dbReference type="FunFam" id="2.170.130.10:FF:000008">
    <property type="entry name" value="SusC/RagA family TonB-linked outer membrane protein"/>
    <property type="match status" value="1"/>
</dbReference>
<evidence type="ECO:0000256" key="6">
    <source>
        <dbReference type="ARBA" id="ARBA00023237"/>
    </source>
</evidence>
<dbReference type="Gene3D" id="2.170.130.10">
    <property type="entry name" value="TonB-dependent receptor, plug domain"/>
    <property type="match status" value="1"/>
</dbReference>
<keyword evidence="5 7" id="KW-0472">Membrane</keyword>
<name>A0A066WNP9_9FLAO</name>
<protein>
    <submittedName>
        <fullName evidence="10">TonB-linked outer membrane protein</fullName>
    </submittedName>
</protein>
<dbReference type="NCBIfam" id="TIGR04057">
    <property type="entry name" value="SusC_RagA_signa"/>
    <property type="match status" value="1"/>
</dbReference>
<evidence type="ECO:0000256" key="5">
    <source>
        <dbReference type="ARBA" id="ARBA00023136"/>
    </source>
</evidence>
<evidence type="ECO:0000256" key="2">
    <source>
        <dbReference type="ARBA" id="ARBA00022448"/>
    </source>
</evidence>
<comment type="caution">
    <text evidence="10">The sequence shown here is derived from an EMBL/GenBank/DDBJ whole genome shotgun (WGS) entry which is preliminary data.</text>
</comment>
<dbReference type="InterPro" id="IPR039426">
    <property type="entry name" value="TonB-dep_rcpt-like"/>
</dbReference>
<dbReference type="eggNOG" id="COG4771">
    <property type="taxonomic scope" value="Bacteria"/>
</dbReference>
<comment type="subcellular location">
    <subcellularLocation>
        <location evidence="1 7">Cell outer membrane</location>
        <topology evidence="1 7">Multi-pass membrane protein</topology>
    </subcellularLocation>
</comment>
<dbReference type="NCBIfam" id="TIGR04056">
    <property type="entry name" value="OMP_RagA_SusC"/>
    <property type="match status" value="1"/>
</dbReference>
<dbReference type="SUPFAM" id="SSF56935">
    <property type="entry name" value="Porins"/>
    <property type="match status" value="1"/>
</dbReference>
<keyword evidence="3 7" id="KW-1134">Transmembrane beta strand</keyword>
<dbReference type="SUPFAM" id="SSF49464">
    <property type="entry name" value="Carboxypeptidase regulatory domain-like"/>
    <property type="match status" value="1"/>
</dbReference>
<dbReference type="Pfam" id="PF07715">
    <property type="entry name" value="Plug"/>
    <property type="match status" value="1"/>
</dbReference>
<dbReference type="GO" id="GO:0009279">
    <property type="term" value="C:cell outer membrane"/>
    <property type="evidence" value="ECO:0007669"/>
    <property type="project" value="UniProtKB-SubCell"/>
</dbReference>
<organism evidence="10 11">
    <name type="scientific">Flavobacterium seoulense</name>
    <dbReference type="NCBI Taxonomy" id="1492738"/>
    <lineage>
        <taxon>Bacteria</taxon>
        <taxon>Pseudomonadati</taxon>
        <taxon>Bacteroidota</taxon>
        <taxon>Flavobacteriia</taxon>
        <taxon>Flavobacteriales</taxon>
        <taxon>Flavobacteriaceae</taxon>
        <taxon>Flavobacterium</taxon>
    </lineage>
</organism>
<evidence type="ECO:0000259" key="9">
    <source>
        <dbReference type="Pfam" id="PF07715"/>
    </source>
</evidence>
<dbReference type="InterPro" id="IPR008969">
    <property type="entry name" value="CarboxyPept-like_regulatory"/>
</dbReference>
<keyword evidence="11" id="KW-1185">Reference proteome</keyword>
<feature type="signal peptide" evidence="8">
    <location>
        <begin position="1"/>
        <end position="22"/>
    </location>
</feature>
<proteinExistence type="inferred from homology"/>
<evidence type="ECO:0000313" key="11">
    <source>
        <dbReference type="Proteomes" id="UP000027064"/>
    </source>
</evidence>
<keyword evidence="4 7" id="KW-0812">Transmembrane</keyword>
<evidence type="ECO:0000256" key="8">
    <source>
        <dbReference type="SAM" id="SignalP"/>
    </source>
</evidence>
<reference evidence="10 11" key="1">
    <citation type="submission" date="2014-05" db="EMBL/GenBank/DDBJ databases">
        <title>Genome Sequence of Flavobacterium sp. EM1321.</title>
        <authorList>
            <person name="Shin S.-K."/>
            <person name="Yi H."/>
        </authorList>
    </citation>
    <scope>NUCLEOTIDE SEQUENCE [LARGE SCALE GENOMIC DNA]</scope>
    <source>
        <strain evidence="10 11">EM1321</strain>
    </source>
</reference>
<keyword evidence="8" id="KW-0732">Signal</keyword>
<evidence type="ECO:0000256" key="4">
    <source>
        <dbReference type="ARBA" id="ARBA00022692"/>
    </source>
</evidence>
<keyword evidence="6 7" id="KW-0998">Cell outer membrane</keyword>